<feature type="signal peptide" evidence="1">
    <location>
        <begin position="1"/>
        <end position="18"/>
    </location>
</feature>
<accession>A0A4P7N4R8</accession>
<feature type="chain" id="PRO_5020939814" description="Secreted protein" evidence="1">
    <location>
        <begin position="19"/>
        <end position="185"/>
    </location>
</feature>
<dbReference type="EMBL" id="CP034205">
    <property type="protein sequence ID" value="QBZ57499.1"/>
    <property type="molecule type" value="Genomic_DNA"/>
</dbReference>
<evidence type="ECO:0008006" key="4">
    <source>
        <dbReference type="Google" id="ProtNLM"/>
    </source>
</evidence>
<name>A0A4P7N4R8_PYROR</name>
<evidence type="ECO:0000256" key="1">
    <source>
        <dbReference type="SAM" id="SignalP"/>
    </source>
</evidence>
<gene>
    <name evidence="2" type="ORF">PoMZ_02425</name>
</gene>
<protein>
    <recommendedName>
        <fullName evidence="4">Secreted protein</fullName>
    </recommendedName>
</protein>
<sequence length="185" mass="21522">MLPLFLVTSLFLTQFLAAAHTENFEIVKGLADKARVKLDLTGQQSYAIYEKFPAKVYNPLDYHMRLIVGHVECKDDNDCDFAANAFHMHAHGGSCERVLGSKTNQHSRNRPWKANHYYDKKEDIDKPLPQKNRYQWAGPTRSLSYDEIYALGDKWCGSCFHSRYNKVFNNCHHFVYALFNKIKQK</sequence>
<evidence type="ECO:0000313" key="3">
    <source>
        <dbReference type="Proteomes" id="UP000294847"/>
    </source>
</evidence>
<proteinExistence type="predicted"/>
<organism evidence="2 3">
    <name type="scientific">Pyricularia oryzae</name>
    <name type="common">Rice blast fungus</name>
    <name type="synonym">Magnaporthe oryzae</name>
    <dbReference type="NCBI Taxonomy" id="318829"/>
    <lineage>
        <taxon>Eukaryota</taxon>
        <taxon>Fungi</taxon>
        <taxon>Dikarya</taxon>
        <taxon>Ascomycota</taxon>
        <taxon>Pezizomycotina</taxon>
        <taxon>Sordariomycetes</taxon>
        <taxon>Sordariomycetidae</taxon>
        <taxon>Magnaporthales</taxon>
        <taxon>Pyriculariaceae</taxon>
        <taxon>Pyricularia</taxon>
    </lineage>
</organism>
<reference evidence="2 3" key="1">
    <citation type="journal article" date="2019" name="Mol. Biol. Evol.">
        <title>Blast fungal genomes show frequent chromosomal changes, gene gains and losses, and effector gene turnover.</title>
        <authorList>
            <person name="Gomez Luciano L.B."/>
            <person name="Jason Tsai I."/>
            <person name="Chuma I."/>
            <person name="Tosa Y."/>
            <person name="Chen Y.H."/>
            <person name="Li J.Y."/>
            <person name="Li M.Y."/>
            <person name="Jade Lu M.Y."/>
            <person name="Nakayashiki H."/>
            <person name="Li W.H."/>
        </authorList>
    </citation>
    <scope>NUCLEOTIDE SEQUENCE [LARGE SCALE GENOMIC DNA]</scope>
    <source>
        <strain evidence="2">MZ5-1-6</strain>
    </source>
</reference>
<evidence type="ECO:0000313" key="2">
    <source>
        <dbReference type="EMBL" id="QBZ57499.1"/>
    </source>
</evidence>
<dbReference type="Proteomes" id="UP000294847">
    <property type="component" value="Chromosome 2"/>
</dbReference>
<keyword evidence="1" id="KW-0732">Signal</keyword>
<dbReference type="AlphaFoldDB" id="A0A4P7N4R8"/>